<name>A0A8B8BEP6_CRAVI</name>
<comment type="similarity">
    <text evidence="1">Belongs to the TRAFAC class TrmE-Era-EngA-EngB-Septin-like GTPase superfamily. AIG1/Toc34/Toc159-like paraseptin GTPase family. IAN subfamily.</text>
</comment>
<dbReference type="InterPro" id="IPR027417">
    <property type="entry name" value="P-loop_NTPase"/>
</dbReference>
<keyword evidence="3" id="KW-0342">GTP-binding</keyword>
<sequence>MQVSQRRNQSTRKLEISICIGIDKEVRIVLLGKTGSGKSATGNAILNDDFFESTTSGSSVTSRCTSRHAQRFGRNIQIVDTPGIFDTNKPNDVVQREIIKCIGITSPGPHCFLLVMGLSRFTQEEEDSINHFVNNFGEGAFRYFIVLFTRKDDLDHHGKTLDDHLKTVPESLKTIIAKCNHRCIAFNNTASSPAKEDQVEDLLKMIDDMVCNNHGGHYTYNMYREAKKVMKHRKYQEEKARNRERERERKAMEREIEQKYKKQSRSNQKKEQS</sequence>
<dbReference type="RefSeq" id="XP_022301840.1">
    <property type="nucleotide sequence ID" value="XM_022446132.1"/>
</dbReference>
<dbReference type="Gene3D" id="3.40.50.300">
    <property type="entry name" value="P-loop containing nucleotide triphosphate hydrolases"/>
    <property type="match status" value="1"/>
</dbReference>
<dbReference type="Proteomes" id="UP000694844">
    <property type="component" value="Chromosome 8"/>
</dbReference>
<evidence type="ECO:0000313" key="6">
    <source>
        <dbReference type="Proteomes" id="UP000694844"/>
    </source>
</evidence>
<dbReference type="PROSITE" id="PS51720">
    <property type="entry name" value="G_AIG1"/>
    <property type="match status" value="1"/>
</dbReference>
<dbReference type="InterPro" id="IPR006703">
    <property type="entry name" value="G_AIG1"/>
</dbReference>
<evidence type="ECO:0000259" key="5">
    <source>
        <dbReference type="PROSITE" id="PS51720"/>
    </source>
</evidence>
<keyword evidence="6" id="KW-1185">Reference proteome</keyword>
<dbReference type="GeneID" id="111109878"/>
<dbReference type="CDD" id="cd01852">
    <property type="entry name" value="AIG1"/>
    <property type="match status" value="1"/>
</dbReference>
<evidence type="ECO:0000256" key="1">
    <source>
        <dbReference type="ARBA" id="ARBA00008535"/>
    </source>
</evidence>
<feature type="compositionally biased region" description="Basic and acidic residues" evidence="4">
    <location>
        <begin position="235"/>
        <end position="260"/>
    </location>
</feature>
<dbReference type="KEGG" id="cvn:111109878"/>
<reference evidence="7" key="1">
    <citation type="submission" date="2025-08" db="UniProtKB">
        <authorList>
            <consortium name="RefSeq"/>
        </authorList>
    </citation>
    <scope>IDENTIFICATION</scope>
    <source>
        <tissue evidence="7">Whole sample</tissue>
    </source>
</reference>
<evidence type="ECO:0000256" key="3">
    <source>
        <dbReference type="ARBA" id="ARBA00023134"/>
    </source>
</evidence>
<organism evidence="6 7">
    <name type="scientific">Crassostrea virginica</name>
    <name type="common">Eastern oyster</name>
    <dbReference type="NCBI Taxonomy" id="6565"/>
    <lineage>
        <taxon>Eukaryota</taxon>
        <taxon>Metazoa</taxon>
        <taxon>Spiralia</taxon>
        <taxon>Lophotrochozoa</taxon>
        <taxon>Mollusca</taxon>
        <taxon>Bivalvia</taxon>
        <taxon>Autobranchia</taxon>
        <taxon>Pteriomorphia</taxon>
        <taxon>Ostreida</taxon>
        <taxon>Ostreoidea</taxon>
        <taxon>Ostreidae</taxon>
        <taxon>Crassostrea</taxon>
    </lineage>
</organism>
<proteinExistence type="inferred from homology"/>
<dbReference type="SUPFAM" id="SSF52540">
    <property type="entry name" value="P-loop containing nucleoside triphosphate hydrolases"/>
    <property type="match status" value="1"/>
</dbReference>
<keyword evidence="2" id="KW-0547">Nucleotide-binding</keyword>
<dbReference type="FunFam" id="3.40.50.300:FF:000366">
    <property type="entry name" value="GTPase, IMAP family member 2"/>
    <property type="match status" value="1"/>
</dbReference>
<dbReference type="Pfam" id="PF04548">
    <property type="entry name" value="AIG1"/>
    <property type="match status" value="1"/>
</dbReference>
<feature type="domain" description="AIG1-type G" evidence="5">
    <location>
        <begin position="23"/>
        <end position="227"/>
    </location>
</feature>
<dbReference type="InterPro" id="IPR045058">
    <property type="entry name" value="GIMA/IAN/Toc"/>
</dbReference>
<evidence type="ECO:0000256" key="4">
    <source>
        <dbReference type="SAM" id="MobiDB-lite"/>
    </source>
</evidence>
<dbReference type="PANTHER" id="PTHR10903:SF170">
    <property type="entry name" value="GTPASE IMAP FAMILY MEMBER 7"/>
    <property type="match status" value="1"/>
</dbReference>
<protein>
    <submittedName>
        <fullName evidence="7">GTPase IMAP family member 4-like</fullName>
    </submittedName>
</protein>
<dbReference type="PANTHER" id="PTHR10903">
    <property type="entry name" value="GTPASE, IMAP FAMILY MEMBER-RELATED"/>
    <property type="match status" value="1"/>
</dbReference>
<dbReference type="GO" id="GO:0005525">
    <property type="term" value="F:GTP binding"/>
    <property type="evidence" value="ECO:0007669"/>
    <property type="project" value="UniProtKB-KW"/>
</dbReference>
<evidence type="ECO:0000313" key="7">
    <source>
        <dbReference type="RefSeq" id="XP_022301840.1"/>
    </source>
</evidence>
<feature type="region of interest" description="Disordered" evidence="4">
    <location>
        <begin position="232"/>
        <end position="273"/>
    </location>
</feature>
<accession>A0A8B8BEP6</accession>
<dbReference type="OrthoDB" id="431287at2759"/>
<evidence type="ECO:0000256" key="2">
    <source>
        <dbReference type="ARBA" id="ARBA00022741"/>
    </source>
</evidence>
<gene>
    <name evidence="7" type="primary">LOC111109878</name>
</gene>
<dbReference type="AlphaFoldDB" id="A0A8B8BEP6"/>